<evidence type="ECO:0000313" key="3">
    <source>
        <dbReference type="Proteomes" id="UP000265541"/>
    </source>
</evidence>
<evidence type="ECO:0000259" key="1">
    <source>
        <dbReference type="Pfam" id="PF04542"/>
    </source>
</evidence>
<comment type="caution">
    <text evidence="2">The sequence shown here is derived from an EMBL/GenBank/DDBJ whole genome shotgun (WGS) entry which is preliminary data.</text>
</comment>
<dbReference type="GO" id="GO:0006352">
    <property type="term" value="P:DNA-templated transcription initiation"/>
    <property type="evidence" value="ECO:0007669"/>
    <property type="project" value="InterPro"/>
</dbReference>
<reference evidence="2 3" key="1">
    <citation type="journal article" date="2016" name="Front. Microbiol.">
        <title>Comprehensive Phylogenetic Analysis of Bovine Non-aureus Staphylococci Species Based on Whole-Genome Sequencing.</title>
        <authorList>
            <person name="Naushad S."/>
            <person name="Barkema H.W."/>
            <person name="Luby C."/>
            <person name="Condas L.A."/>
            <person name="Nobrega D.B."/>
            <person name="Carson D.A."/>
            <person name="De Buck J."/>
        </authorList>
    </citation>
    <scope>NUCLEOTIDE SEQUENCE [LARGE SCALE GENOMIC DNA]</scope>
    <source>
        <strain evidence="2 3">SNUC 4781</strain>
    </source>
</reference>
<accession>A0A3A0VQR1</accession>
<dbReference type="OrthoDB" id="2409277at2"/>
<dbReference type="InterPro" id="IPR014284">
    <property type="entry name" value="RNA_pol_sigma-70_dom"/>
</dbReference>
<dbReference type="Pfam" id="PF04542">
    <property type="entry name" value="Sigma70_r2"/>
    <property type="match status" value="1"/>
</dbReference>
<dbReference type="InterPro" id="IPR007627">
    <property type="entry name" value="RNA_pol_sigma70_r2"/>
</dbReference>
<dbReference type="InterPro" id="IPR036388">
    <property type="entry name" value="WH-like_DNA-bd_sf"/>
</dbReference>
<dbReference type="SUPFAM" id="SSF88946">
    <property type="entry name" value="Sigma2 domain of RNA polymerase sigma factors"/>
    <property type="match status" value="1"/>
</dbReference>
<protein>
    <submittedName>
        <fullName evidence="2">Sigma-70 family RNA polymerase sigma factor</fullName>
    </submittedName>
</protein>
<sequence>MSENINVSSSTQWKNIDLTRSSTQCILERVKKHIIQSVNHFSIHPNDREDICQDILLKIFLVLKCFDFNRSIPFEHYINRIIKHAKYDYIREKMKRQKYQALLLREYEVKYDTPIASSKLELDLITKDNMCILYRRLAKCTQLERDIIQLTFQDYKPKEIANILNIEVKVVYNAIQRCKMKFKQYLQV</sequence>
<feature type="domain" description="RNA polymerase sigma-70 region 2" evidence="1">
    <location>
        <begin position="28"/>
        <end position="94"/>
    </location>
</feature>
<dbReference type="GO" id="GO:0003700">
    <property type="term" value="F:DNA-binding transcription factor activity"/>
    <property type="evidence" value="ECO:0007669"/>
    <property type="project" value="InterPro"/>
</dbReference>
<dbReference type="AlphaFoldDB" id="A0A3A0VQR1"/>
<organism evidence="2 3">
    <name type="scientific">Staphylococcus gallinarum</name>
    <dbReference type="NCBI Taxonomy" id="1293"/>
    <lineage>
        <taxon>Bacteria</taxon>
        <taxon>Bacillati</taxon>
        <taxon>Bacillota</taxon>
        <taxon>Bacilli</taxon>
        <taxon>Bacillales</taxon>
        <taxon>Staphylococcaceae</taxon>
        <taxon>Staphylococcus</taxon>
    </lineage>
</organism>
<name>A0A3A0VQR1_STAGA</name>
<proteinExistence type="predicted"/>
<dbReference type="NCBIfam" id="TIGR02937">
    <property type="entry name" value="sigma70-ECF"/>
    <property type="match status" value="1"/>
</dbReference>
<dbReference type="Proteomes" id="UP000265541">
    <property type="component" value="Unassembled WGS sequence"/>
</dbReference>
<dbReference type="InterPro" id="IPR013324">
    <property type="entry name" value="RNA_pol_sigma_r3/r4-like"/>
</dbReference>
<dbReference type="Gene3D" id="1.10.1740.10">
    <property type="match status" value="1"/>
</dbReference>
<gene>
    <name evidence="2" type="ORF">BUZ14_05770</name>
</gene>
<dbReference type="Gene3D" id="1.10.10.10">
    <property type="entry name" value="Winged helix-like DNA-binding domain superfamily/Winged helix DNA-binding domain"/>
    <property type="match status" value="1"/>
</dbReference>
<dbReference type="InterPro" id="IPR013325">
    <property type="entry name" value="RNA_pol_sigma_r2"/>
</dbReference>
<evidence type="ECO:0000313" key="2">
    <source>
        <dbReference type="EMBL" id="RIP36158.1"/>
    </source>
</evidence>
<dbReference type="RefSeq" id="WP_119484916.1">
    <property type="nucleotide sequence ID" value="NZ_QYJN01000002.1"/>
</dbReference>
<dbReference type="EMBL" id="QYJN01000002">
    <property type="protein sequence ID" value="RIP36158.1"/>
    <property type="molecule type" value="Genomic_DNA"/>
</dbReference>
<dbReference type="SUPFAM" id="SSF88659">
    <property type="entry name" value="Sigma3 and sigma4 domains of RNA polymerase sigma factors"/>
    <property type="match status" value="1"/>
</dbReference>